<evidence type="ECO:0000313" key="3">
    <source>
        <dbReference type="Proteomes" id="UP000616885"/>
    </source>
</evidence>
<reference evidence="2" key="1">
    <citation type="submission" date="2020-10" db="EMBL/GenBank/DDBJ databases">
        <title>High-Quality Genome Resource of Clonostachys rosea strain S41 by Oxford Nanopore Long-Read Sequencing.</title>
        <authorList>
            <person name="Wang H."/>
        </authorList>
    </citation>
    <scope>NUCLEOTIDE SEQUENCE</scope>
    <source>
        <strain evidence="2">S41</strain>
    </source>
</reference>
<protein>
    <submittedName>
        <fullName evidence="2">Uncharacterized protein</fullName>
    </submittedName>
</protein>
<proteinExistence type="predicted"/>
<dbReference type="EMBL" id="JADCTT010000010">
    <property type="protein sequence ID" value="KAF9747268.1"/>
    <property type="molecule type" value="Genomic_DNA"/>
</dbReference>
<feature type="region of interest" description="Disordered" evidence="1">
    <location>
        <begin position="71"/>
        <end position="115"/>
    </location>
</feature>
<feature type="compositionally biased region" description="Basic and acidic residues" evidence="1">
    <location>
        <begin position="95"/>
        <end position="115"/>
    </location>
</feature>
<comment type="caution">
    <text evidence="2">The sequence shown here is derived from an EMBL/GenBank/DDBJ whole genome shotgun (WGS) entry which is preliminary data.</text>
</comment>
<organism evidence="2 3">
    <name type="scientific">Bionectria ochroleuca</name>
    <name type="common">Gliocladium roseum</name>
    <dbReference type="NCBI Taxonomy" id="29856"/>
    <lineage>
        <taxon>Eukaryota</taxon>
        <taxon>Fungi</taxon>
        <taxon>Dikarya</taxon>
        <taxon>Ascomycota</taxon>
        <taxon>Pezizomycotina</taxon>
        <taxon>Sordariomycetes</taxon>
        <taxon>Hypocreomycetidae</taxon>
        <taxon>Hypocreales</taxon>
        <taxon>Bionectriaceae</taxon>
        <taxon>Clonostachys</taxon>
    </lineage>
</organism>
<gene>
    <name evidence="2" type="ORF">IM811_002602</name>
</gene>
<evidence type="ECO:0000313" key="2">
    <source>
        <dbReference type="EMBL" id="KAF9747268.1"/>
    </source>
</evidence>
<dbReference type="AlphaFoldDB" id="A0A8H7N3A6"/>
<accession>A0A8H7N3A6</accession>
<dbReference type="Proteomes" id="UP000616885">
    <property type="component" value="Unassembled WGS sequence"/>
</dbReference>
<sequence>MAQMAPKSGARCADTTGTSPLLSLSSVEKSLSSCTSGTSDTADRNDLSQTLSSARPWAMLARRPTVQMTAASSWSSKSKRDFGSRWAARTNGRVVEAKDETDEGRKSEKVDERGL</sequence>
<evidence type="ECO:0000256" key="1">
    <source>
        <dbReference type="SAM" id="MobiDB-lite"/>
    </source>
</evidence>
<name>A0A8H7N3A6_BIOOC</name>
<feature type="region of interest" description="Disordered" evidence="1">
    <location>
        <begin position="1"/>
        <end position="21"/>
    </location>
</feature>